<keyword evidence="2" id="KW-0614">Plasmid</keyword>
<evidence type="ECO:0000256" key="1">
    <source>
        <dbReference type="SAM" id="MobiDB-lite"/>
    </source>
</evidence>
<evidence type="ECO:0000313" key="3">
    <source>
        <dbReference type="Proteomes" id="UP000220927"/>
    </source>
</evidence>
<sequence>MKQIGEVYQPKSAKGNARKREISTVGIVWDRPKTLPKPSPVWAGIRRGKRPRGGSHQFPSRYEDVPKAGCGFWRASGGNASAIAAAPRPTIAEPMNSQE</sequence>
<feature type="region of interest" description="Disordered" evidence="1">
    <location>
        <begin position="39"/>
        <end position="63"/>
    </location>
</feature>
<dbReference type="EMBL" id="CP035001">
    <property type="protein sequence ID" value="QAS82120.1"/>
    <property type="molecule type" value="Genomic_DNA"/>
</dbReference>
<name>A0AAE5WTC0_9HYPH</name>
<organism evidence="2 3">
    <name type="scientific">Rhizobium acidisoli</name>
    <dbReference type="NCBI Taxonomy" id="1538158"/>
    <lineage>
        <taxon>Bacteria</taxon>
        <taxon>Pseudomonadati</taxon>
        <taxon>Pseudomonadota</taxon>
        <taxon>Alphaproteobacteria</taxon>
        <taxon>Hyphomicrobiales</taxon>
        <taxon>Rhizobiaceae</taxon>
        <taxon>Rhizobium/Agrobacterium group</taxon>
        <taxon>Rhizobium</taxon>
    </lineage>
</organism>
<accession>A0AAE5WTC0</accession>
<gene>
    <name evidence="2" type="ORF">CO657_30060</name>
</gene>
<feature type="region of interest" description="Disordered" evidence="1">
    <location>
        <begin position="1"/>
        <end position="20"/>
    </location>
</feature>
<dbReference type="Proteomes" id="UP000220927">
    <property type="component" value="Plasmid pRapFH23c"/>
</dbReference>
<reference evidence="2 3" key="1">
    <citation type="submission" date="2019-01" db="EMBL/GenBank/DDBJ databases">
        <title>Genomic insights into the origins and evolution of symbiotic genes in the Phaseolus vulgaris microsymbionts.</title>
        <authorList>
            <person name="Tong W."/>
        </authorList>
    </citation>
    <scope>NUCLEOTIDE SEQUENCE [LARGE SCALE GENOMIC DNA]</scope>
    <source>
        <strain evidence="2 3">FH23</strain>
        <plasmid evidence="3">prapfh23c</plasmid>
    </source>
</reference>
<geneLocation type="plasmid" evidence="3">
    <name>prapfh23c</name>
</geneLocation>
<dbReference type="KEGG" id="rad:CO657_30060"/>
<keyword evidence="3" id="KW-1185">Reference proteome</keyword>
<evidence type="ECO:0000313" key="2">
    <source>
        <dbReference type="EMBL" id="QAS82120.1"/>
    </source>
</evidence>
<protein>
    <submittedName>
        <fullName evidence="2">Uncharacterized protein</fullName>
    </submittedName>
</protein>
<dbReference type="AlphaFoldDB" id="A0AAE5WTC0"/>
<proteinExistence type="predicted"/>